<gene>
    <name evidence="7" type="ORF">IV417_11985</name>
</gene>
<dbReference type="GO" id="GO:0003680">
    <property type="term" value="F:minor groove of adenine-thymine-rich DNA binding"/>
    <property type="evidence" value="ECO:0007669"/>
    <property type="project" value="TreeGrafter"/>
</dbReference>
<dbReference type="SMART" id="SM00528">
    <property type="entry name" value="HNS"/>
    <property type="match status" value="1"/>
</dbReference>
<organism evidence="7 8">
    <name type="scientific">Harenicola maris</name>
    <dbReference type="NCBI Taxonomy" id="2841044"/>
    <lineage>
        <taxon>Bacteria</taxon>
        <taxon>Pseudomonadati</taxon>
        <taxon>Pseudomonadota</taxon>
        <taxon>Alphaproteobacteria</taxon>
        <taxon>Rhodobacterales</taxon>
        <taxon>Paracoccaceae</taxon>
        <taxon>Harenicola</taxon>
    </lineage>
</organism>
<evidence type="ECO:0000256" key="3">
    <source>
        <dbReference type="ARBA" id="ARBA00022490"/>
    </source>
</evidence>
<comment type="caution">
    <text evidence="7">The sequence shown here is derived from an EMBL/GenBank/DDBJ whole genome shotgun (WGS) entry which is preliminary data.</text>
</comment>
<dbReference type="SUPFAM" id="SSF81273">
    <property type="entry name" value="H-NS histone-like proteins"/>
    <property type="match status" value="1"/>
</dbReference>
<dbReference type="PANTHER" id="PTHR38097">
    <property type="match status" value="1"/>
</dbReference>
<keyword evidence="4" id="KW-0238">DNA-binding</keyword>
<dbReference type="Proteomes" id="UP001315686">
    <property type="component" value="Unassembled WGS sequence"/>
</dbReference>
<keyword evidence="3" id="KW-0963">Cytoplasm</keyword>
<protein>
    <submittedName>
        <fullName evidence="7">H-NS histone family protein</fullName>
    </submittedName>
</protein>
<reference evidence="7 8" key="1">
    <citation type="journal article" date="2021" name="Arch. Microbiol.">
        <title>Harenicola maris gen. nov., sp. nov. isolated from the Sea of Japan shallow sediments.</title>
        <authorList>
            <person name="Romanenko L.A."/>
            <person name="Kurilenko V.V."/>
            <person name="Chernysheva N.Y."/>
            <person name="Tekutyeva L.A."/>
            <person name="Velansky P.V."/>
            <person name="Svetashev V.I."/>
            <person name="Isaeva M.P."/>
        </authorList>
    </citation>
    <scope>NUCLEOTIDE SEQUENCE [LARGE SCALE GENOMIC DNA]</scope>
    <source>
        <strain evidence="7 8">KMM 3653</strain>
    </source>
</reference>
<evidence type="ECO:0000256" key="1">
    <source>
        <dbReference type="ARBA" id="ARBA00004453"/>
    </source>
</evidence>
<evidence type="ECO:0000259" key="6">
    <source>
        <dbReference type="SMART" id="SM00528"/>
    </source>
</evidence>
<dbReference type="GO" id="GO:0001217">
    <property type="term" value="F:DNA-binding transcription repressor activity"/>
    <property type="evidence" value="ECO:0007669"/>
    <property type="project" value="TreeGrafter"/>
</dbReference>
<dbReference type="Gene3D" id="4.10.430.10">
    <property type="entry name" value="Histone-like protein H-NS, C-terminal domain"/>
    <property type="match status" value="1"/>
</dbReference>
<dbReference type="RefSeq" id="WP_327794323.1">
    <property type="nucleotide sequence ID" value="NZ_JADQAZ010000002.1"/>
</dbReference>
<dbReference type="InterPro" id="IPR037150">
    <property type="entry name" value="H-NS_C_dom_sf"/>
</dbReference>
<dbReference type="InterPro" id="IPR027444">
    <property type="entry name" value="H-NS_C_dom"/>
</dbReference>
<name>A0AAP2G4N1_9RHOB</name>
<dbReference type="GO" id="GO:0003681">
    <property type="term" value="F:bent DNA binding"/>
    <property type="evidence" value="ECO:0007669"/>
    <property type="project" value="TreeGrafter"/>
</dbReference>
<accession>A0AAP2G4N1</accession>
<comment type="similarity">
    <text evidence="2">Belongs to the histone-like protein H-NS family.</text>
</comment>
<dbReference type="GO" id="GO:0005829">
    <property type="term" value="C:cytosol"/>
    <property type="evidence" value="ECO:0007669"/>
    <property type="project" value="TreeGrafter"/>
</dbReference>
<dbReference type="GO" id="GO:0032993">
    <property type="term" value="C:protein-DNA complex"/>
    <property type="evidence" value="ECO:0007669"/>
    <property type="project" value="TreeGrafter"/>
</dbReference>
<dbReference type="EMBL" id="JADQAZ010000002">
    <property type="protein sequence ID" value="MBT0958108.1"/>
    <property type="molecule type" value="Genomic_DNA"/>
</dbReference>
<comment type="subcellular location">
    <subcellularLocation>
        <location evidence="1">Cytoplasm</location>
        <location evidence="1">Nucleoid</location>
    </subcellularLocation>
</comment>
<sequence>MKVSLKGMTRKELEKLQEQIVVQLDKLAAKDLEAAKAAAEKAAAAYGVSLDDLVGGKTGRKKRAKAAGPIGKAKYKNPANPDQTWTGRGRRPQWVIDALGAGKNLEDMAI</sequence>
<proteinExistence type="inferred from homology"/>
<dbReference type="GO" id="GO:0000976">
    <property type="term" value="F:transcription cis-regulatory region binding"/>
    <property type="evidence" value="ECO:0007669"/>
    <property type="project" value="TreeGrafter"/>
</dbReference>
<dbReference type="Pfam" id="PF00816">
    <property type="entry name" value="Histone_HNS"/>
    <property type="match status" value="1"/>
</dbReference>
<evidence type="ECO:0000256" key="4">
    <source>
        <dbReference type="ARBA" id="ARBA00023125"/>
    </source>
</evidence>
<evidence type="ECO:0000313" key="8">
    <source>
        <dbReference type="Proteomes" id="UP001315686"/>
    </source>
</evidence>
<evidence type="ECO:0000256" key="5">
    <source>
        <dbReference type="SAM" id="MobiDB-lite"/>
    </source>
</evidence>
<evidence type="ECO:0000313" key="7">
    <source>
        <dbReference type="EMBL" id="MBT0958108.1"/>
    </source>
</evidence>
<dbReference type="GO" id="GO:0009295">
    <property type="term" value="C:nucleoid"/>
    <property type="evidence" value="ECO:0007669"/>
    <property type="project" value="UniProtKB-SubCell"/>
</dbReference>
<evidence type="ECO:0000256" key="2">
    <source>
        <dbReference type="ARBA" id="ARBA00010610"/>
    </source>
</evidence>
<keyword evidence="8" id="KW-1185">Reference proteome</keyword>
<dbReference type="AlphaFoldDB" id="A0AAP2G4N1"/>
<dbReference type="PANTHER" id="PTHR38097:SF2">
    <property type="entry name" value="DNA-BINDING PROTEIN STPA"/>
    <property type="match status" value="1"/>
</dbReference>
<feature type="region of interest" description="Disordered" evidence="5">
    <location>
        <begin position="56"/>
        <end position="91"/>
    </location>
</feature>
<feature type="domain" description="DNA-binding protein H-NS-like C-terminal" evidence="6">
    <location>
        <begin position="60"/>
        <end position="110"/>
    </location>
</feature>